<dbReference type="AlphaFoldDB" id="A0A1Q5PBI2"/>
<name>A0A1Q5PBI2_9BACT</name>
<keyword evidence="3" id="KW-1185">Reference proteome</keyword>
<comment type="caution">
    <text evidence="2">The sequence shown here is derived from an EMBL/GenBank/DDBJ whole genome shotgun (WGS) entry which is preliminary data.</text>
</comment>
<dbReference type="PROSITE" id="PS51257">
    <property type="entry name" value="PROKAR_LIPOPROTEIN"/>
    <property type="match status" value="1"/>
</dbReference>
<dbReference type="RefSeq" id="WP_073852925.1">
    <property type="nucleotide sequence ID" value="NZ_LVWA01000008.1"/>
</dbReference>
<dbReference type="OrthoDB" id="9834265at2"/>
<gene>
    <name evidence="2" type="ORF">A3841_01175</name>
</gene>
<evidence type="ECO:0000313" key="3">
    <source>
        <dbReference type="Proteomes" id="UP000186551"/>
    </source>
</evidence>
<organism evidence="2 3">
    <name type="scientific">Pontibacter flavimaris</name>
    <dbReference type="NCBI Taxonomy" id="1797110"/>
    <lineage>
        <taxon>Bacteria</taxon>
        <taxon>Pseudomonadati</taxon>
        <taxon>Bacteroidota</taxon>
        <taxon>Cytophagia</taxon>
        <taxon>Cytophagales</taxon>
        <taxon>Hymenobacteraceae</taxon>
        <taxon>Pontibacter</taxon>
    </lineage>
</organism>
<dbReference type="Proteomes" id="UP000186551">
    <property type="component" value="Unassembled WGS sequence"/>
</dbReference>
<accession>A0A1Q5PBI2</accession>
<evidence type="ECO:0008006" key="4">
    <source>
        <dbReference type="Google" id="ProtNLM"/>
    </source>
</evidence>
<dbReference type="EMBL" id="LVWA01000008">
    <property type="protein sequence ID" value="OKL39586.1"/>
    <property type="molecule type" value="Genomic_DNA"/>
</dbReference>
<evidence type="ECO:0000256" key="1">
    <source>
        <dbReference type="SAM" id="SignalP"/>
    </source>
</evidence>
<proteinExistence type="predicted"/>
<feature type="chain" id="PRO_5012343729" description="Carboxypeptidase regulatory-like domain-containing protein" evidence="1">
    <location>
        <begin position="27"/>
        <end position="228"/>
    </location>
</feature>
<reference evidence="2 3" key="1">
    <citation type="submission" date="2016-03" db="EMBL/GenBank/DDBJ databases">
        <title>Genome sequence of Pontibacter sp. nov., of the family cytophagaceae, isolated from marine sediment of the Yellow Sea, China.</title>
        <authorList>
            <person name="Zhang G."/>
            <person name="Zhang R."/>
        </authorList>
    </citation>
    <scope>NUCLEOTIDE SEQUENCE [LARGE SCALE GENOMIC DNA]</scope>
    <source>
        <strain evidence="2 3">S10-8</strain>
    </source>
</reference>
<sequence>MLLRARQLTTLAGSFLLLALFTSCENEDSTTKFTGKVIDPDTNQAFADTRVDLFLSDGLPDTYTFFTPVASSSTTNSQGEYEFIHTPQARQTVYWVASEKKGYVEVKDGLGKEIKRNQTNNMDVFLAKGSYLEVSVTNAAPSPDKSLKVSLTYPLNEAASPVKGIMYGGDSMIFNAATTTDKFVRGFYYKRTSNVKVEWEVTAAGAIETKSTTVPLVEYDTARFEISY</sequence>
<keyword evidence="1" id="KW-0732">Signal</keyword>
<protein>
    <recommendedName>
        <fullName evidence="4">Carboxypeptidase regulatory-like domain-containing protein</fullName>
    </recommendedName>
</protein>
<evidence type="ECO:0000313" key="2">
    <source>
        <dbReference type="EMBL" id="OKL39586.1"/>
    </source>
</evidence>
<feature type="signal peptide" evidence="1">
    <location>
        <begin position="1"/>
        <end position="26"/>
    </location>
</feature>